<evidence type="ECO:0000256" key="4">
    <source>
        <dbReference type="SAM" id="MobiDB-lite"/>
    </source>
</evidence>
<name>A0A8H8DH04_9FUNG</name>
<dbReference type="InterPro" id="IPR047864">
    <property type="entry name" value="Ribosomal_eS26_CS"/>
</dbReference>
<evidence type="ECO:0000256" key="2">
    <source>
        <dbReference type="ARBA" id="ARBA00022980"/>
    </source>
</evidence>
<reference evidence="5 6" key="1">
    <citation type="journal article" name="Sci. Rep.">
        <title>Genome-scale phylogenetic analyses confirm Olpidium as the closest living zoosporic fungus to the non-flagellated, terrestrial fungi.</title>
        <authorList>
            <person name="Chang Y."/>
            <person name="Rochon D."/>
            <person name="Sekimoto S."/>
            <person name="Wang Y."/>
            <person name="Chovatia M."/>
            <person name="Sandor L."/>
            <person name="Salamov A."/>
            <person name="Grigoriev I.V."/>
            <person name="Stajich J.E."/>
            <person name="Spatafora J.W."/>
        </authorList>
    </citation>
    <scope>NUCLEOTIDE SEQUENCE [LARGE SCALE GENOMIC DNA]</scope>
    <source>
        <strain evidence="5">S191</strain>
    </source>
</reference>
<dbReference type="InterPro" id="IPR000892">
    <property type="entry name" value="Ribosomal_eS26"/>
</dbReference>
<gene>
    <name evidence="5" type="ORF">BJ554DRAFT_2347</name>
</gene>
<dbReference type="Proteomes" id="UP000673691">
    <property type="component" value="Unassembled WGS sequence"/>
</dbReference>
<dbReference type="Gene3D" id="3.30.1740.20">
    <property type="entry name" value="Ribosomal protein S26e"/>
    <property type="match status" value="1"/>
</dbReference>
<feature type="non-terminal residue" evidence="5">
    <location>
        <position position="1"/>
    </location>
</feature>
<dbReference type="AlphaFoldDB" id="A0A8H8DH04"/>
<keyword evidence="6" id="KW-1185">Reference proteome</keyword>
<dbReference type="GO" id="GO:0022627">
    <property type="term" value="C:cytosolic small ribosomal subunit"/>
    <property type="evidence" value="ECO:0007669"/>
    <property type="project" value="TreeGrafter"/>
</dbReference>
<keyword evidence="2 5" id="KW-0689">Ribosomal protein</keyword>
<dbReference type="PANTHER" id="PTHR12538:SF0">
    <property type="entry name" value="40S RIBOSOMAL PROTEIN S26"/>
    <property type="match status" value="1"/>
</dbReference>
<evidence type="ECO:0000313" key="6">
    <source>
        <dbReference type="Proteomes" id="UP000673691"/>
    </source>
</evidence>
<feature type="region of interest" description="Disordered" evidence="4">
    <location>
        <begin position="1"/>
        <end position="57"/>
    </location>
</feature>
<keyword evidence="3" id="KW-0687">Ribonucleoprotein</keyword>
<feature type="region of interest" description="Disordered" evidence="4">
    <location>
        <begin position="72"/>
        <end position="109"/>
    </location>
</feature>
<organism evidence="5 6">
    <name type="scientific">Olpidium bornovanus</name>
    <dbReference type="NCBI Taxonomy" id="278681"/>
    <lineage>
        <taxon>Eukaryota</taxon>
        <taxon>Fungi</taxon>
        <taxon>Fungi incertae sedis</taxon>
        <taxon>Olpidiomycota</taxon>
        <taxon>Olpidiomycotina</taxon>
        <taxon>Olpidiomycetes</taxon>
        <taxon>Olpidiales</taxon>
        <taxon>Olpidiaceae</taxon>
        <taxon>Olpidium</taxon>
    </lineage>
</organism>
<accession>A0A8H8DH04</accession>
<evidence type="ECO:0000256" key="3">
    <source>
        <dbReference type="ARBA" id="ARBA00023274"/>
    </source>
</evidence>
<protein>
    <submittedName>
        <fullName evidence="5">Ribosomal protein S26e-domain-containing protein</fullName>
    </submittedName>
</protein>
<comment type="caution">
    <text evidence="5">The sequence shown here is derived from an EMBL/GenBank/DDBJ whole genome shotgun (WGS) entry which is preliminary data.</text>
</comment>
<sequence>CSTERDNFWRGSRLAGTARSRKPARNPASLPVSSTTQKFPRLEKPAAISPDVSHGTRGGLWHRFFADAEKSFSHPFPPLPEDDEEGTREPPASPSNELPGGDLLGTGRDVQLTTSLGGRALPSPESTHLGCWGCGRGPNFLDLILRPHPVSFLPPPPPRAPSRNDYRPSRGATTGGTNPDAATSSPCAAPTALAACPKTRPSSASSSATWSSPPRSETSPTHPFMTTRFAAHRLLLRLRALEPPLALAEFALPKLYIKQHYCVSCAIHAKVVRVRSREGRRNRAPPPRYRFNKVTRRALSLC</sequence>
<dbReference type="Pfam" id="PF01283">
    <property type="entry name" value="Ribosomal_S26e"/>
    <property type="match status" value="1"/>
</dbReference>
<dbReference type="GO" id="GO:0003735">
    <property type="term" value="F:structural constituent of ribosome"/>
    <property type="evidence" value="ECO:0007669"/>
    <property type="project" value="InterPro"/>
</dbReference>
<dbReference type="EMBL" id="JAEFCI010009799">
    <property type="protein sequence ID" value="KAG5457597.1"/>
    <property type="molecule type" value="Genomic_DNA"/>
</dbReference>
<feature type="region of interest" description="Disordered" evidence="4">
    <location>
        <begin position="152"/>
        <end position="224"/>
    </location>
</feature>
<comment type="similarity">
    <text evidence="1">Belongs to the eukaryotic ribosomal protein eS26 family.</text>
</comment>
<dbReference type="OrthoDB" id="10262653at2759"/>
<dbReference type="GO" id="GO:0006412">
    <property type="term" value="P:translation"/>
    <property type="evidence" value="ECO:0007669"/>
    <property type="project" value="InterPro"/>
</dbReference>
<evidence type="ECO:0000313" key="5">
    <source>
        <dbReference type="EMBL" id="KAG5457597.1"/>
    </source>
</evidence>
<evidence type="ECO:0000256" key="1">
    <source>
        <dbReference type="ARBA" id="ARBA00008596"/>
    </source>
</evidence>
<dbReference type="PANTHER" id="PTHR12538">
    <property type="entry name" value="40S RIBOSOMAL PROTEIN S26"/>
    <property type="match status" value="1"/>
</dbReference>
<dbReference type="GO" id="GO:0003729">
    <property type="term" value="F:mRNA binding"/>
    <property type="evidence" value="ECO:0007669"/>
    <property type="project" value="TreeGrafter"/>
</dbReference>
<dbReference type="PROSITE" id="PS00733">
    <property type="entry name" value="RIBOSOMAL_S26E"/>
    <property type="match status" value="1"/>
</dbReference>
<dbReference type="InterPro" id="IPR038551">
    <property type="entry name" value="Ribosomal_eS26_sf"/>
</dbReference>
<feature type="compositionally biased region" description="Low complexity" evidence="4">
    <location>
        <begin position="181"/>
        <end position="216"/>
    </location>
</feature>
<proteinExistence type="inferred from homology"/>